<evidence type="ECO:0000256" key="16">
    <source>
        <dbReference type="ARBA" id="ARBA00023303"/>
    </source>
</evidence>
<dbReference type="Proteomes" id="UP000245119">
    <property type="component" value="Linkage Group LG13"/>
</dbReference>
<feature type="transmembrane region" description="Helical" evidence="18">
    <location>
        <begin position="808"/>
        <end position="828"/>
    </location>
</feature>
<dbReference type="FunFam" id="1.10.287.70:FF:000093">
    <property type="entry name" value="Calcium channel subunit Cch1"/>
    <property type="match status" value="1"/>
</dbReference>
<comment type="caution">
    <text evidence="18">Lacks conserved residue(s) required for the propagation of feature annotation.</text>
</comment>
<feature type="domain" description="Ion transport" evidence="20">
    <location>
        <begin position="1173"/>
        <end position="1443"/>
    </location>
</feature>
<evidence type="ECO:0000256" key="9">
    <source>
        <dbReference type="ARBA" id="ARBA00022989"/>
    </source>
</evidence>
<evidence type="ECO:0000256" key="2">
    <source>
        <dbReference type="ARBA" id="ARBA00022448"/>
    </source>
</evidence>
<feature type="transmembrane region" description="Helical" evidence="18">
    <location>
        <begin position="488"/>
        <end position="514"/>
    </location>
</feature>
<feature type="transmembrane region" description="Helical" evidence="18">
    <location>
        <begin position="229"/>
        <end position="246"/>
    </location>
</feature>
<keyword evidence="6" id="KW-0677">Repeat</keyword>
<evidence type="ECO:0000256" key="3">
    <source>
        <dbReference type="ARBA" id="ARBA00022461"/>
    </source>
</evidence>
<feature type="transmembrane region" description="Helical" evidence="18">
    <location>
        <begin position="782"/>
        <end position="802"/>
    </location>
</feature>
<feature type="domain" description="Ion transport" evidence="20">
    <location>
        <begin position="1496"/>
        <end position="1753"/>
    </location>
</feature>
<feature type="compositionally biased region" description="Polar residues" evidence="19">
    <location>
        <begin position="1013"/>
        <end position="1022"/>
    </location>
</feature>
<feature type="transmembrane region" description="Helical" evidence="18">
    <location>
        <begin position="1410"/>
        <end position="1434"/>
    </location>
</feature>
<feature type="transmembrane region" description="Helical" evidence="18">
    <location>
        <begin position="1486"/>
        <end position="1513"/>
    </location>
</feature>
<evidence type="ECO:0000259" key="20">
    <source>
        <dbReference type="Pfam" id="PF00520"/>
    </source>
</evidence>
<comment type="subcellular location">
    <subcellularLocation>
        <location evidence="1 18">Cell membrane</location>
        <topology evidence="1 18">Multi-pass membrane protein</topology>
    </subcellularLocation>
</comment>
<keyword evidence="22" id="KW-1185">Reference proteome</keyword>
<feature type="transmembrane region" description="Helical" evidence="18">
    <location>
        <begin position="1525"/>
        <end position="1543"/>
    </location>
</feature>
<dbReference type="PANTHER" id="PTHR10037:SF62">
    <property type="entry name" value="SODIUM CHANNEL PROTEIN 60E"/>
    <property type="match status" value="1"/>
</dbReference>
<dbReference type="InterPro" id="IPR044564">
    <property type="entry name" value="Na_chnl_inactivation_gate"/>
</dbReference>
<dbReference type="EMBL" id="PZQS01000013">
    <property type="protein sequence ID" value="PVD19441.1"/>
    <property type="molecule type" value="Genomic_DNA"/>
</dbReference>
<feature type="region of interest" description="Disordered" evidence="19">
    <location>
        <begin position="1013"/>
        <end position="1038"/>
    </location>
</feature>
<evidence type="ECO:0000256" key="4">
    <source>
        <dbReference type="ARBA" id="ARBA00022475"/>
    </source>
</evidence>
<comment type="function">
    <text evidence="18">Mediates the voltage-dependent sodium ion permeability of excitable membranes. Assuming opened or closed conformations in response to the voltage difference across the membrane, the protein forms a sodium-selective channel through which Na(+) ions may pass in accordance with their electrochemical gradient.</text>
</comment>
<keyword evidence="3 18" id="KW-0894">Sodium channel</keyword>
<feature type="transmembrane region" description="Helical" evidence="18">
    <location>
        <begin position="1299"/>
        <end position="1326"/>
    </location>
</feature>
<feature type="transmembrane region" description="Helical" evidence="18">
    <location>
        <begin position="291"/>
        <end position="309"/>
    </location>
</feature>
<keyword evidence="5 18" id="KW-0812">Transmembrane</keyword>
<dbReference type="GO" id="GO:0001518">
    <property type="term" value="C:voltage-gated sodium channel complex"/>
    <property type="evidence" value="ECO:0007669"/>
    <property type="project" value="UniProtKB-UniRule"/>
</dbReference>
<feature type="domain" description="Ion transport" evidence="20">
    <location>
        <begin position="228"/>
        <end position="518"/>
    </location>
</feature>
<dbReference type="OrthoDB" id="2984333at2759"/>
<accession>A0A2T7NE48</accession>
<dbReference type="InterPro" id="IPR043203">
    <property type="entry name" value="VGCC_Ca_Na"/>
</dbReference>
<dbReference type="InterPro" id="IPR027359">
    <property type="entry name" value="Volt_channel_dom_sf"/>
</dbReference>
<dbReference type="GO" id="GO:0005248">
    <property type="term" value="F:voltage-gated sodium channel activity"/>
    <property type="evidence" value="ECO:0007669"/>
    <property type="project" value="InterPro"/>
</dbReference>
<keyword evidence="8 18" id="KW-0851">Voltage-gated channel</keyword>
<dbReference type="Gene3D" id="1.20.120.350">
    <property type="entry name" value="Voltage-gated potassium channels. Chain C"/>
    <property type="match status" value="4"/>
</dbReference>
<keyword evidence="15 18" id="KW-0739">Sodium transport</keyword>
<feature type="transmembrane region" description="Helical" evidence="18">
    <location>
        <begin position="1555"/>
        <end position="1575"/>
    </location>
</feature>
<evidence type="ECO:0000313" key="21">
    <source>
        <dbReference type="EMBL" id="PVD19441.1"/>
    </source>
</evidence>
<feature type="region of interest" description="Disordered" evidence="19">
    <location>
        <begin position="1"/>
        <end position="63"/>
    </location>
</feature>
<dbReference type="STRING" id="400727.A0A2T7NE48"/>
<feature type="compositionally biased region" description="Polar residues" evidence="19">
    <location>
        <begin position="29"/>
        <end position="46"/>
    </location>
</feature>
<protein>
    <recommendedName>
        <fullName evidence="18">Sodium channel protein</fullName>
    </recommendedName>
</protein>
<reference evidence="21 22" key="1">
    <citation type="submission" date="2018-04" db="EMBL/GenBank/DDBJ databases">
        <title>The genome of golden apple snail Pomacea canaliculata provides insight into stress tolerance and invasive adaptation.</title>
        <authorList>
            <person name="Liu C."/>
            <person name="Liu B."/>
            <person name="Ren Y."/>
            <person name="Zhang Y."/>
            <person name="Wang H."/>
            <person name="Li S."/>
            <person name="Jiang F."/>
            <person name="Yin L."/>
            <person name="Zhang G."/>
            <person name="Qian W."/>
            <person name="Fan W."/>
        </authorList>
    </citation>
    <scope>NUCLEOTIDE SEQUENCE [LARGE SCALE GENOMIC DNA]</scope>
    <source>
        <strain evidence="21">SZHN2017</strain>
        <tissue evidence="21">Muscle</tissue>
    </source>
</reference>
<dbReference type="Gene3D" id="1.20.5.1190">
    <property type="entry name" value="iswi atpase"/>
    <property type="match status" value="1"/>
</dbReference>
<keyword evidence="10 18" id="KW-0915">Sodium</keyword>
<feature type="compositionally biased region" description="Polar residues" evidence="19">
    <location>
        <begin position="1"/>
        <end position="11"/>
    </location>
</feature>
<dbReference type="GO" id="GO:0086010">
    <property type="term" value="P:membrane depolarization during action potential"/>
    <property type="evidence" value="ECO:0007669"/>
    <property type="project" value="TreeGrafter"/>
</dbReference>
<feature type="domain" description="Ion transport" evidence="20">
    <location>
        <begin position="748"/>
        <end position="973"/>
    </location>
</feature>
<feature type="compositionally biased region" description="Polar residues" evidence="19">
    <location>
        <begin position="606"/>
        <end position="618"/>
    </location>
</feature>
<feature type="compositionally biased region" description="Polar residues" evidence="19">
    <location>
        <begin position="682"/>
        <end position="693"/>
    </location>
</feature>
<evidence type="ECO:0000256" key="17">
    <source>
        <dbReference type="ARBA" id="ARBA00061395"/>
    </source>
</evidence>
<feature type="region of interest" description="Disordered" evidence="19">
    <location>
        <begin position="655"/>
        <end position="696"/>
    </location>
</feature>
<evidence type="ECO:0000256" key="10">
    <source>
        <dbReference type="ARBA" id="ARBA00023053"/>
    </source>
</evidence>
<evidence type="ECO:0000256" key="15">
    <source>
        <dbReference type="ARBA" id="ARBA00023201"/>
    </source>
</evidence>
<evidence type="ECO:0000256" key="11">
    <source>
        <dbReference type="ARBA" id="ARBA00023065"/>
    </source>
</evidence>
<keyword evidence="11 18" id="KW-0406">Ion transport</keyword>
<keyword evidence="13" id="KW-1015">Disulfide bond</keyword>
<keyword evidence="7" id="KW-0106">Calcium</keyword>
<comment type="similarity">
    <text evidence="18">Belongs to the sodium channel (TC 1.A.1.10) family.</text>
</comment>
<evidence type="ECO:0000256" key="1">
    <source>
        <dbReference type="ARBA" id="ARBA00004651"/>
    </source>
</evidence>
<feature type="transmembrane region" description="Helical" evidence="18">
    <location>
        <begin position="353"/>
        <end position="372"/>
    </location>
</feature>
<evidence type="ECO:0000313" key="22">
    <source>
        <dbReference type="Proteomes" id="UP000245119"/>
    </source>
</evidence>
<feature type="transmembrane region" description="Helical" evidence="18">
    <location>
        <begin position="258"/>
        <end position="279"/>
    </location>
</feature>
<dbReference type="SUPFAM" id="SSF81324">
    <property type="entry name" value="Voltage-gated potassium channels"/>
    <property type="match status" value="4"/>
</dbReference>
<evidence type="ECO:0000256" key="13">
    <source>
        <dbReference type="ARBA" id="ARBA00023157"/>
    </source>
</evidence>
<feature type="transmembrane region" description="Helical" evidence="18">
    <location>
        <begin position="942"/>
        <end position="967"/>
    </location>
</feature>
<comment type="caution">
    <text evidence="21">The sequence shown here is derived from an EMBL/GenBank/DDBJ whole genome shotgun (WGS) entry which is preliminary data.</text>
</comment>
<feature type="region of interest" description="Disordered" evidence="19">
    <location>
        <begin position="566"/>
        <end position="639"/>
    </location>
</feature>
<feature type="compositionally biased region" description="Basic and acidic residues" evidence="19">
    <location>
        <begin position="622"/>
        <end position="633"/>
    </location>
</feature>
<keyword evidence="9 18" id="KW-1133">Transmembrane helix</keyword>
<feature type="transmembrane region" description="Helical" evidence="18">
    <location>
        <begin position="749"/>
        <end position="770"/>
    </location>
</feature>
<comment type="similarity">
    <text evidence="17">Belongs to the calcium channel alpha-1 subunit (TC 1.A.1.11) family.</text>
</comment>
<dbReference type="PRINTS" id="PR00170">
    <property type="entry name" value="NACHANNEL"/>
</dbReference>
<evidence type="ECO:0000256" key="12">
    <source>
        <dbReference type="ARBA" id="ARBA00023136"/>
    </source>
</evidence>
<feature type="transmembrane region" description="Helical" evidence="18">
    <location>
        <begin position="857"/>
        <end position="888"/>
    </location>
</feature>
<dbReference type="FunFam" id="1.10.238.10:FF:000002">
    <property type="entry name" value="Sodium channel protein"/>
    <property type="match status" value="1"/>
</dbReference>
<evidence type="ECO:0000256" key="5">
    <source>
        <dbReference type="ARBA" id="ARBA00022692"/>
    </source>
</evidence>
<feature type="transmembrane region" description="Helical" evidence="18">
    <location>
        <begin position="1719"/>
        <end position="1743"/>
    </location>
</feature>
<organism evidence="21 22">
    <name type="scientific">Pomacea canaliculata</name>
    <name type="common">Golden apple snail</name>
    <dbReference type="NCBI Taxonomy" id="400727"/>
    <lineage>
        <taxon>Eukaryota</taxon>
        <taxon>Metazoa</taxon>
        <taxon>Spiralia</taxon>
        <taxon>Lophotrochozoa</taxon>
        <taxon>Mollusca</taxon>
        <taxon>Gastropoda</taxon>
        <taxon>Caenogastropoda</taxon>
        <taxon>Architaenioglossa</taxon>
        <taxon>Ampullarioidea</taxon>
        <taxon>Ampullariidae</taxon>
        <taxon>Pomacea</taxon>
    </lineage>
</organism>
<name>A0A2T7NE48_POMCA</name>
<dbReference type="InterPro" id="IPR005821">
    <property type="entry name" value="Ion_trans_dom"/>
</dbReference>
<evidence type="ECO:0000256" key="6">
    <source>
        <dbReference type="ARBA" id="ARBA00022737"/>
    </source>
</evidence>
<evidence type="ECO:0000256" key="8">
    <source>
        <dbReference type="ARBA" id="ARBA00022882"/>
    </source>
</evidence>
<keyword evidence="12 18" id="KW-0472">Membrane</keyword>
<evidence type="ECO:0000256" key="14">
    <source>
        <dbReference type="ARBA" id="ARBA00023180"/>
    </source>
</evidence>
<gene>
    <name evidence="21" type="ORF">C0Q70_19930</name>
</gene>
<dbReference type="InterPro" id="IPR001696">
    <property type="entry name" value="Na_channel_asu"/>
</dbReference>
<dbReference type="FunFam" id="1.20.120.350:FF:000059">
    <property type="entry name" value="Sodium channel protein"/>
    <property type="match status" value="1"/>
</dbReference>
<feature type="transmembrane region" description="Helical" evidence="18">
    <location>
        <begin position="1239"/>
        <end position="1268"/>
    </location>
</feature>
<dbReference type="FunFam" id="1.20.120.350:FF:000009">
    <property type="entry name" value="Voltage-dependent T-type calcium channel subunit alpha"/>
    <property type="match status" value="1"/>
</dbReference>
<dbReference type="PANTHER" id="PTHR10037">
    <property type="entry name" value="VOLTAGE-GATED CATION CHANNEL CALCIUM AND SODIUM"/>
    <property type="match status" value="1"/>
</dbReference>
<keyword evidence="4" id="KW-1003">Cell membrane</keyword>
<dbReference type="CDD" id="cd13433">
    <property type="entry name" value="Na_channel_gate"/>
    <property type="match status" value="1"/>
</dbReference>
<evidence type="ECO:0000256" key="7">
    <source>
        <dbReference type="ARBA" id="ARBA00022837"/>
    </source>
</evidence>
<keyword evidence="2 18" id="KW-0813">Transport</keyword>
<evidence type="ECO:0000256" key="18">
    <source>
        <dbReference type="RuleBase" id="RU361132"/>
    </source>
</evidence>
<evidence type="ECO:0000256" key="19">
    <source>
        <dbReference type="SAM" id="MobiDB-lite"/>
    </source>
</evidence>
<dbReference type="FunFam" id="1.20.120.350:FF:000075">
    <property type="entry name" value="Sodium channel protein"/>
    <property type="match status" value="1"/>
</dbReference>
<feature type="transmembrane region" description="Helical" evidence="18">
    <location>
        <begin position="1206"/>
        <end position="1227"/>
    </location>
</feature>
<dbReference type="Pfam" id="PF00520">
    <property type="entry name" value="Ion_trans"/>
    <property type="match status" value="4"/>
</dbReference>
<sequence length="1999" mass="226366">MSLTTDTTNVLSPAGTDDDKDTVTITITSPAEVTATGSAPAQSPRDNATVDIAPDVDTSSTTKTTAVTQKSKWAPARGQLQRQAAEEILKKLLSFHPFTETSYQRLVERTEVEKVKTEKRESKSQEAHLVDGELVFGTGEETEKEVIEVNPDLHEGNVLLDKYGIFPNGYLGKPLEEIDKGIKEKTFVIVARRLGKKYIYRFSANRSFFIFPSWNPVRSLTLYLASNQFFDYFIIATILVNCVFLAMPTLSFIEMSEYVFLGIYGVEMIVKVVARGFFIDKYTYLRDPWNWLDFIVILTALITIVIEQVDSTVSVGNLQGMRTFRVLRALKTVSILPGLKTIVNALLRAFRMLLEVIILTLFCLMIFALIALQVYKGVLRNKCVQNIDNDTYNQVEVYSEFYAAWVRNSSNWQLDDSGDFQICGNVTGSGACQVNYTCLEDVGENPNYGYTGYDNFGWAMLNSFQLLTLDYWEDNYQKVMRANGPWNVIFFLIVIFFGSFYLLNLMLAVVAMSYEEEALSAGKFYFSHKKLIIIFFQEKEKEKLANTKKKANPIYDLTMLALKTKRMSSKNRSEVTGEDNSSGVDSKRGKNNNSSDSEKPRLADSLPSQGSPTKTDPATSGGDRDEKPSEDILARNQRTTIARSRWRKVLVHQDSRETLRSPEDAETTSDISVADKGRTKQADTASTSGTMGSHVTFKDDASEDLKGDLANQNGRLVDRNCGACSKYCACFVPWVRLQNRVHALISDPFFDLGITLCIILNTVFLALQYHGMSSSLENAQRFANYVFTAVFILEAVLKITALTKGYFYVGWNIFDLIVVLASIIDLSVENIKGLSVLRTFRLLRVVKLAQAWPTMRMLLTIIISTLGALANLTGILGIVIYIFAVIGLQLFREDYGNFDFSDTEGVRWHFQDFFHSFMMIFRVLCGEWIQPLWQCMRSSGELCMVVFLPALVLGNFIVLNLFLALLLNAFATDSIKKHTESNQELSKIKLAFEKIKKLCCCCCKRINKNAVNPDNEQSSKSSGADREDDREESEENKTKVNSEYMNLCLCSRVCVYVQQVKPGAFKSAVKRVQLSSFYQSPKSTGSSGGFATQFDRISKDSKKDSSDNDVDDLKLGDTADTVYEPKIPPSCFPGWMRNRQELVLIRWLDSFNANKHGQRWTAFRGLLMKIVDHKWFEWVVLAIIFGSSLTLAFEDVYLYADKRKQMALYILNIIFCVLFGIEMLMKWVASGITNYFKNFWTLLDFCIVVISVASLIGESLGVSNIAAFRSLRTLRALRPLRAISRWQGMKIVVNSLMRAIPAIFNVFLVGMVFWLIFSIMGVQFFAGKFYKCVNSTSGEMFTADVVPNKTACQALGQSWVNSNINFDNAGSGFLALFQVATFEGWMEVMADAVDSTDVDLQPSFENNLYIYLYFVVFIIFGSFFTLNLFIGVIIDNFQTLKKKYDGHYLDAFLSPNQRNYYNTLRKLANKKPQKTIRRPKNKFQRFFYDISVNTKFELGIVILIFLNMIVMAVEHYHQTDAVRESLDMMNIIFTTVFTLEAILKLVGLRWHYFRVAWNVFDFIIVILSILGIVLADILSKIYVTPTLLRVVRVFRIGRVLRLIKAAKGIRKLLFALIISLPAIFNIAALLFLVIYIYAIIGMSSFGDVRPMGNLNDIVNFQTFGNSFLLLLRLATSAGWNDVLDNLMLSPPDCNSTYKTLPDGTQVASSNGDCGLTWLAIPYMVSYIVIVFLIVINMYIAVILENFNQAHQQEEVGITEDDFDMFYNVWERYDPHATQFIKYEQLSNLVADLEPPLQLPKPNEIALVSFNLPIVDGDRLHCLDVLRALVTHVLQDVEETEELRKLKQQMEEKFSAVFPTRESMAVKSTTMQRKKEEVAARTLQRAWRHHKTQKVLKDITKLAMRQNSLRRSSGASEGTRMSGIQQLGRRLSNALSHFFGVSRPSSAVRRASIISAGSVGSKPHVRALSKQGKLSNFLQVPRLEPLHAMNLDKSLQDLEL</sequence>
<dbReference type="Gene3D" id="1.10.238.10">
    <property type="entry name" value="EF-hand"/>
    <property type="match status" value="1"/>
</dbReference>
<keyword evidence="14" id="KW-0325">Glycoprotein</keyword>
<keyword evidence="16 18" id="KW-0407">Ion channel</keyword>
<proteinExistence type="inferred from homology"/>
<dbReference type="GO" id="GO:0019228">
    <property type="term" value="P:neuronal action potential"/>
    <property type="evidence" value="ECO:0007669"/>
    <property type="project" value="TreeGrafter"/>
</dbReference>
<feature type="transmembrane region" description="Helical" evidence="18">
    <location>
        <begin position="1175"/>
        <end position="1194"/>
    </location>
</feature>
<feature type="transmembrane region" description="Helical" evidence="18">
    <location>
        <begin position="1612"/>
        <end position="1640"/>
    </location>
</feature>
<dbReference type="Gene3D" id="1.10.287.70">
    <property type="match status" value="4"/>
</dbReference>
<dbReference type="FunFam" id="1.20.120.350:FF:000068">
    <property type="entry name" value="Sodium channel protein"/>
    <property type="match status" value="1"/>
</dbReference>